<accession>A0A0F9S7Y4</accession>
<sequence length="60" mass="6846">MAENKCQECQGLTINYSGKGLNTQYWICSQWQKPGHKSEDEIKQELANTTRAIRPSGRFA</sequence>
<evidence type="ECO:0000313" key="1">
    <source>
        <dbReference type="EMBL" id="KKN25468.1"/>
    </source>
</evidence>
<dbReference type="AlphaFoldDB" id="A0A0F9S7Y4"/>
<reference evidence="1" key="1">
    <citation type="journal article" date="2015" name="Nature">
        <title>Complex archaea that bridge the gap between prokaryotes and eukaryotes.</title>
        <authorList>
            <person name="Spang A."/>
            <person name="Saw J.H."/>
            <person name="Jorgensen S.L."/>
            <person name="Zaremba-Niedzwiedzka K."/>
            <person name="Martijn J."/>
            <person name="Lind A.E."/>
            <person name="van Eijk R."/>
            <person name="Schleper C."/>
            <person name="Guy L."/>
            <person name="Ettema T.J."/>
        </authorList>
    </citation>
    <scope>NUCLEOTIDE SEQUENCE</scope>
</reference>
<proteinExistence type="predicted"/>
<name>A0A0F9S7Y4_9ZZZZ</name>
<protein>
    <submittedName>
        <fullName evidence="1">Uncharacterized protein</fullName>
    </submittedName>
</protein>
<dbReference type="EMBL" id="LAZR01002800">
    <property type="protein sequence ID" value="KKN25468.1"/>
    <property type="molecule type" value="Genomic_DNA"/>
</dbReference>
<organism evidence="1">
    <name type="scientific">marine sediment metagenome</name>
    <dbReference type="NCBI Taxonomy" id="412755"/>
    <lineage>
        <taxon>unclassified sequences</taxon>
        <taxon>metagenomes</taxon>
        <taxon>ecological metagenomes</taxon>
    </lineage>
</organism>
<gene>
    <name evidence="1" type="ORF">LCGC14_0884330</name>
</gene>
<comment type="caution">
    <text evidence="1">The sequence shown here is derived from an EMBL/GenBank/DDBJ whole genome shotgun (WGS) entry which is preliminary data.</text>
</comment>